<dbReference type="EMBL" id="AP027732">
    <property type="protein sequence ID" value="BDZ51627.1"/>
    <property type="molecule type" value="Genomic_DNA"/>
</dbReference>
<evidence type="ECO:0000256" key="2">
    <source>
        <dbReference type="ARBA" id="ARBA00012035"/>
    </source>
</evidence>
<keyword evidence="4 12" id="KW-0808">Transferase</keyword>
<evidence type="ECO:0000256" key="1">
    <source>
        <dbReference type="ARBA" id="ARBA00005380"/>
    </source>
</evidence>
<dbReference type="PANTHER" id="PTHR10584">
    <property type="entry name" value="SUGAR KINASE"/>
    <property type="match status" value="1"/>
</dbReference>
<dbReference type="SUPFAM" id="SSF53613">
    <property type="entry name" value="Ribokinase-like"/>
    <property type="match status" value="1"/>
</dbReference>
<evidence type="ECO:0000256" key="7">
    <source>
        <dbReference type="ARBA" id="ARBA00022777"/>
    </source>
</evidence>
<feature type="binding site" evidence="12">
    <location>
        <position position="259"/>
    </location>
    <ligand>
        <name>K(+)</name>
        <dbReference type="ChEBI" id="CHEBI:29103"/>
    </ligand>
</feature>
<keyword evidence="11 12" id="KW-0119">Carbohydrate metabolism</keyword>
<comment type="function">
    <text evidence="12">Catalyzes the phosphorylation of ribose at O-5 in a reaction requiring ATP and magnesium. The resulting D-ribose-5-phosphate can then be used either for sythesis of nucleotides, histidine, and tryptophan, or as a component of the pentose phosphate pathway.</text>
</comment>
<dbReference type="PRINTS" id="PR00990">
    <property type="entry name" value="RIBOKINASE"/>
</dbReference>
<evidence type="ECO:0000256" key="12">
    <source>
        <dbReference type="HAMAP-Rule" id="MF_01987"/>
    </source>
</evidence>
<dbReference type="EC" id="2.7.1.15" evidence="2 12"/>
<comment type="similarity">
    <text evidence="12">Belongs to the carbohydrate kinase PfkB family. Ribokinase subfamily.</text>
</comment>
<comment type="subunit">
    <text evidence="12">Homodimer.</text>
</comment>
<sequence>MNSKRIVVVGSANQDYLVRVSHRPGGGETTIARRLVKQPGGKGANQAVAAARLGGAVHFVGAVGRDDDGASILRSLQKDGASVDDVRIVDGVPTGLALILVDDAGENSITVVSGANETVTADRAAVVVRRLASSGAIVVLQGELPVDVLEETARAASAVGARVILNLAPYREVAADVLAVADPVVLNETETSQLLGERVSGVDAARGALEKVQSNARSVVITLGAQGAVWTVSDRPEGGVGPDDPKPHVAAAETTDVVDTTGAGDAFVGALAFALSVSDDLGRAVELGTRAGTFAIRGVGAQSSYARAADLGLTAGS</sequence>
<feature type="binding site" evidence="12">
    <location>
        <position position="143"/>
    </location>
    <ligand>
        <name>substrate</name>
    </ligand>
</feature>
<feature type="binding site" evidence="12">
    <location>
        <position position="187"/>
    </location>
    <ligand>
        <name>ATP</name>
        <dbReference type="ChEBI" id="CHEBI:30616"/>
    </ligand>
</feature>
<comment type="cofactor">
    <cofactor evidence="12">
        <name>Mg(2+)</name>
        <dbReference type="ChEBI" id="CHEBI:18420"/>
    </cofactor>
    <text evidence="12">Requires a divalent cation, most likely magnesium in vivo, as an electrophilic catalyst to aid phosphoryl group transfer. It is the chelate of the metal and the nucleotide that is the actual substrate.</text>
</comment>
<feature type="binding site" evidence="12">
    <location>
        <begin position="41"/>
        <end position="45"/>
    </location>
    <ligand>
        <name>substrate</name>
    </ligand>
</feature>
<dbReference type="Gene3D" id="3.40.1190.20">
    <property type="match status" value="1"/>
</dbReference>
<dbReference type="CDD" id="cd01174">
    <property type="entry name" value="ribokinase"/>
    <property type="match status" value="1"/>
</dbReference>
<keyword evidence="10 12" id="KW-0630">Potassium</keyword>
<comment type="subcellular location">
    <subcellularLocation>
        <location evidence="12">Cytoplasm</location>
    </subcellularLocation>
</comment>
<evidence type="ECO:0000259" key="13">
    <source>
        <dbReference type="Pfam" id="PF00294"/>
    </source>
</evidence>
<reference evidence="15" key="1">
    <citation type="journal article" date="2019" name="Int. J. Syst. Evol. Microbiol.">
        <title>The Global Catalogue of Microorganisms (GCM) 10K type strain sequencing project: providing services to taxonomists for standard genome sequencing and annotation.</title>
        <authorList>
            <consortium name="The Broad Institute Genomics Platform"/>
            <consortium name="The Broad Institute Genome Sequencing Center for Infectious Disease"/>
            <person name="Wu L."/>
            <person name="Ma J."/>
        </authorList>
    </citation>
    <scope>NUCLEOTIDE SEQUENCE [LARGE SCALE GENOMIC DNA]</scope>
    <source>
        <strain evidence="15">NBRC 108728</strain>
    </source>
</reference>
<dbReference type="InterPro" id="IPR011611">
    <property type="entry name" value="PfkB_dom"/>
</dbReference>
<evidence type="ECO:0000256" key="10">
    <source>
        <dbReference type="ARBA" id="ARBA00022958"/>
    </source>
</evidence>
<dbReference type="RefSeq" id="WP_286344348.1">
    <property type="nucleotide sequence ID" value="NZ_AP027732.1"/>
</dbReference>
<evidence type="ECO:0000256" key="8">
    <source>
        <dbReference type="ARBA" id="ARBA00022840"/>
    </source>
</evidence>
<name>A0ABM8GT30_9MICO</name>
<evidence type="ECO:0000256" key="5">
    <source>
        <dbReference type="ARBA" id="ARBA00022723"/>
    </source>
</evidence>
<comment type="similarity">
    <text evidence="1">Belongs to the carbohydrate kinase pfkB family.</text>
</comment>
<keyword evidence="15" id="KW-1185">Reference proteome</keyword>
<evidence type="ECO:0000313" key="15">
    <source>
        <dbReference type="Proteomes" id="UP001321486"/>
    </source>
</evidence>
<comment type="catalytic activity">
    <reaction evidence="12">
        <text>D-ribose + ATP = D-ribose 5-phosphate + ADP + H(+)</text>
        <dbReference type="Rhea" id="RHEA:13697"/>
        <dbReference type="ChEBI" id="CHEBI:15378"/>
        <dbReference type="ChEBI" id="CHEBI:30616"/>
        <dbReference type="ChEBI" id="CHEBI:47013"/>
        <dbReference type="ChEBI" id="CHEBI:78346"/>
        <dbReference type="ChEBI" id="CHEBI:456216"/>
        <dbReference type="EC" id="2.7.1.15"/>
    </reaction>
</comment>
<comment type="activity regulation">
    <text evidence="12">Activated by a monovalent cation that binds near, but not in, the active site. The most likely occupant of the site in vivo is potassium. Ion binding induces a conformational change that may alter substrate affinity.</text>
</comment>
<evidence type="ECO:0000256" key="4">
    <source>
        <dbReference type="ARBA" id="ARBA00022679"/>
    </source>
</evidence>
<feature type="binding site" evidence="12">
    <location>
        <position position="298"/>
    </location>
    <ligand>
        <name>K(+)</name>
        <dbReference type="ChEBI" id="CHEBI:29103"/>
    </ligand>
</feature>
<accession>A0ABM8GT30</accession>
<keyword evidence="9 12" id="KW-0460">Magnesium</keyword>
<dbReference type="InterPro" id="IPR002173">
    <property type="entry name" value="Carboh/pur_kinase_PfkB_CS"/>
</dbReference>
<feature type="active site" description="Proton acceptor" evidence="12">
    <location>
        <position position="265"/>
    </location>
</feature>
<feature type="binding site" evidence="12">
    <location>
        <position position="300"/>
    </location>
    <ligand>
        <name>K(+)</name>
        <dbReference type="ChEBI" id="CHEBI:29103"/>
    </ligand>
</feature>
<keyword evidence="8 12" id="KW-0067">ATP-binding</keyword>
<gene>
    <name evidence="14" type="primary">rbsK_2</name>
    <name evidence="12" type="synonym">rbsK</name>
    <name evidence="14" type="ORF">GCM10025867_38680</name>
</gene>
<dbReference type="PROSITE" id="PS00584">
    <property type="entry name" value="PFKB_KINASES_2"/>
    <property type="match status" value="1"/>
</dbReference>
<proteinExistence type="inferred from homology"/>
<comment type="caution">
    <text evidence="12">Lacks conserved residue(s) required for the propagation of feature annotation.</text>
</comment>
<feature type="binding site" evidence="12">
    <location>
        <position position="265"/>
    </location>
    <ligand>
        <name>substrate</name>
    </ligand>
</feature>
<keyword evidence="5 12" id="KW-0479">Metal-binding</keyword>
<organism evidence="14 15">
    <name type="scientific">Frondihabitans sucicola</name>
    <dbReference type="NCBI Taxonomy" id="1268041"/>
    <lineage>
        <taxon>Bacteria</taxon>
        <taxon>Bacillati</taxon>
        <taxon>Actinomycetota</taxon>
        <taxon>Actinomycetes</taxon>
        <taxon>Micrococcales</taxon>
        <taxon>Microbacteriaceae</taxon>
        <taxon>Frondihabitans</taxon>
    </lineage>
</organism>
<feature type="domain" description="Carbohydrate kinase PfkB" evidence="13">
    <location>
        <begin position="4"/>
        <end position="304"/>
    </location>
</feature>
<dbReference type="InterPro" id="IPR029056">
    <property type="entry name" value="Ribokinase-like"/>
</dbReference>
<evidence type="ECO:0000256" key="3">
    <source>
        <dbReference type="ARBA" id="ARBA00016943"/>
    </source>
</evidence>
<evidence type="ECO:0000313" key="14">
    <source>
        <dbReference type="EMBL" id="BDZ51627.1"/>
    </source>
</evidence>
<evidence type="ECO:0000256" key="6">
    <source>
        <dbReference type="ARBA" id="ARBA00022741"/>
    </source>
</evidence>
<dbReference type="InterPro" id="IPR002139">
    <property type="entry name" value="Ribo/fructo_kinase"/>
</dbReference>
<dbReference type="Proteomes" id="UP001321486">
    <property type="component" value="Chromosome"/>
</dbReference>
<protein>
    <recommendedName>
        <fullName evidence="3 12">Ribokinase</fullName>
        <shortName evidence="12">RK</shortName>
        <ecNumber evidence="2 12">2.7.1.15</ecNumber>
    </recommendedName>
</protein>
<keyword evidence="6 12" id="KW-0547">Nucleotide-binding</keyword>
<comment type="pathway">
    <text evidence="12">Carbohydrate metabolism; D-ribose degradation; D-ribose 5-phosphate from beta-D-ribopyranose: step 2/2.</text>
</comment>
<feature type="binding site" evidence="12">
    <location>
        <begin position="264"/>
        <end position="265"/>
    </location>
    <ligand>
        <name>ATP</name>
        <dbReference type="ChEBI" id="CHEBI:30616"/>
    </ligand>
</feature>
<keyword evidence="7 12" id="KW-0418">Kinase</keyword>
<dbReference type="PANTHER" id="PTHR10584:SF166">
    <property type="entry name" value="RIBOKINASE"/>
    <property type="match status" value="1"/>
</dbReference>
<feature type="binding site" evidence="12">
    <location>
        <position position="295"/>
    </location>
    <ligand>
        <name>K(+)</name>
        <dbReference type="ChEBI" id="CHEBI:29103"/>
    </ligand>
</feature>
<evidence type="ECO:0000256" key="11">
    <source>
        <dbReference type="ARBA" id="ARBA00023277"/>
    </source>
</evidence>
<feature type="binding site" evidence="12">
    <location>
        <position position="304"/>
    </location>
    <ligand>
        <name>K(+)</name>
        <dbReference type="ChEBI" id="CHEBI:29103"/>
    </ligand>
</feature>
<dbReference type="InterPro" id="IPR011877">
    <property type="entry name" value="Ribokinase"/>
</dbReference>
<evidence type="ECO:0000256" key="9">
    <source>
        <dbReference type="ARBA" id="ARBA00022842"/>
    </source>
</evidence>
<keyword evidence="12" id="KW-0963">Cytoplasm</keyword>
<dbReference type="HAMAP" id="MF_01987">
    <property type="entry name" value="Ribokinase"/>
    <property type="match status" value="1"/>
</dbReference>
<feature type="binding site" evidence="12">
    <location>
        <begin position="222"/>
        <end position="227"/>
    </location>
    <ligand>
        <name>ATP</name>
        <dbReference type="ChEBI" id="CHEBI:30616"/>
    </ligand>
</feature>
<feature type="binding site" evidence="12">
    <location>
        <position position="261"/>
    </location>
    <ligand>
        <name>K(+)</name>
        <dbReference type="ChEBI" id="CHEBI:29103"/>
    </ligand>
</feature>
<feature type="binding site" evidence="12">
    <location>
        <begin position="13"/>
        <end position="15"/>
    </location>
    <ligand>
        <name>substrate</name>
    </ligand>
</feature>
<dbReference type="Pfam" id="PF00294">
    <property type="entry name" value="PfkB"/>
    <property type="match status" value="1"/>
</dbReference>